<dbReference type="InterPro" id="IPR040079">
    <property type="entry name" value="Glutathione_S-Trfase"/>
</dbReference>
<dbReference type="GO" id="GO:0006749">
    <property type="term" value="P:glutathione metabolic process"/>
    <property type="evidence" value="ECO:0007669"/>
    <property type="project" value="TreeGrafter"/>
</dbReference>
<dbReference type="STRING" id="1314771.A0A197K3V2"/>
<dbReference type="InterPro" id="IPR036282">
    <property type="entry name" value="Glutathione-S-Trfase_C_sf"/>
</dbReference>
<dbReference type="GO" id="GO:0004364">
    <property type="term" value="F:glutathione transferase activity"/>
    <property type="evidence" value="ECO:0007669"/>
    <property type="project" value="TreeGrafter"/>
</dbReference>
<dbReference type="InterPro" id="IPR037523">
    <property type="entry name" value="VOC_core"/>
</dbReference>
<protein>
    <submittedName>
        <fullName evidence="5">Glyoxalase/Bleomycin resistance protein/Dihydroxybiphenyl dioxygenase</fullName>
    </submittedName>
</protein>
<dbReference type="PANTHER" id="PTHR11571:SF150">
    <property type="entry name" value="GLUTATHIONE S-TRANSFERASE"/>
    <property type="match status" value="1"/>
</dbReference>
<gene>
    <name evidence="5" type="ORF">K457DRAFT_30332</name>
</gene>
<dbReference type="Gene3D" id="1.20.1050.10">
    <property type="match status" value="1"/>
</dbReference>
<organism evidence="5 6">
    <name type="scientific">Linnemannia elongata AG-77</name>
    <dbReference type="NCBI Taxonomy" id="1314771"/>
    <lineage>
        <taxon>Eukaryota</taxon>
        <taxon>Fungi</taxon>
        <taxon>Fungi incertae sedis</taxon>
        <taxon>Mucoromycota</taxon>
        <taxon>Mortierellomycotina</taxon>
        <taxon>Mortierellomycetes</taxon>
        <taxon>Mortierellales</taxon>
        <taxon>Mortierellaceae</taxon>
        <taxon>Linnemannia</taxon>
    </lineage>
</organism>
<dbReference type="GO" id="GO:0051213">
    <property type="term" value="F:dioxygenase activity"/>
    <property type="evidence" value="ECO:0007669"/>
    <property type="project" value="UniProtKB-KW"/>
</dbReference>
<keyword evidence="5" id="KW-0560">Oxidoreductase</keyword>
<evidence type="ECO:0000259" key="2">
    <source>
        <dbReference type="PROSITE" id="PS50404"/>
    </source>
</evidence>
<dbReference type="AlphaFoldDB" id="A0A197K3V2"/>
<dbReference type="SUPFAM" id="SSF47616">
    <property type="entry name" value="GST C-terminal domain-like"/>
    <property type="match status" value="1"/>
</dbReference>
<keyword evidence="5" id="KW-0223">Dioxygenase</keyword>
<evidence type="ECO:0000313" key="5">
    <source>
        <dbReference type="EMBL" id="OAQ31868.1"/>
    </source>
</evidence>
<feature type="domain" description="VOC" evidence="4">
    <location>
        <begin position="269"/>
        <end position="390"/>
    </location>
</feature>
<reference evidence="5 6" key="1">
    <citation type="submission" date="2016-05" db="EMBL/GenBank/DDBJ databases">
        <title>Genome sequencing reveals origins of a unique bacterial endosymbiosis in the earliest lineages of terrestrial Fungi.</title>
        <authorList>
            <consortium name="DOE Joint Genome Institute"/>
            <person name="Uehling J."/>
            <person name="Gryganskyi A."/>
            <person name="Hameed K."/>
            <person name="Tschaplinski T."/>
            <person name="Misztal P."/>
            <person name="Wu S."/>
            <person name="Desiro A."/>
            <person name="Vande Pol N."/>
            <person name="Du Z.-Y."/>
            <person name="Zienkiewicz A."/>
            <person name="Zienkiewicz K."/>
            <person name="Morin E."/>
            <person name="Tisserant E."/>
            <person name="Splivallo R."/>
            <person name="Hainaut M."/>
            <person name="Henrissat B."/>
            <person name="Ohm R."/>
            <person name="Kuo A."/>
            <person name="Yan J."/>
            <person name="Lipzen A."/>
            <person name="Nolan M."/>
            <person name="Labutti K."/>
            <person name="Barry K."/>
            <person name="Goldstein A."/>
            <person name="Labbe J."/>
            <person name="Schadt C."/>
            <person name="Tuskan G."/>
            <person name="Grigoriev I."/>
            <person name="Martin F."/>
            <person name="Vilgalys R."/>
            <person name="Bonito G."/>
        </authorList>
    </citation>
    <scope>NUCLEOTIDE SEQUENCE [LARGE SCALE GENOMIC DNA]</scope>
    <source>
        <strain evidence="5 6">AG-77</strain>
    </source>
</reference>
<dbReference type="SUPFAM" id="SSF54593">
    <property type="entry name" value="Glyoxalase/Bleomycin resistance protein/Dihydroxybiphenyl dioxygenase"/>
    <property type="match status" value="1"/>
</dbReference>
<dbReference type="PROSITE" id="PS50404">
    <property type="entry name" value="GST_NTER"/>
    <property type="match status" value="1"/>
</dbReference>
<keyword evidence="6" id="KW-1185">Reference proteome</keyword>
<feature type="domain" description="GST C-terminal" evidence="3">
    <location>
        <begin position="133"/>
        <end position="267"/>
    </location>
</feature>
<evidence type="ECO:0000256" key="1">
    <source>
        <dbReference type="SAM" id="MobiDB-lite"/>
    </source>
</evidence>
<dbReference type="PANTHER" id="PTHR11571">
    <property type="entry name" value="GLUTATHIONE S-TRANSFERASE"/>
    <property type="match status" value="1"/>
</dbReference>
<dbReference type="InterPro" id="IPR004046">
    <property type="entry name" value="GST_C"/>
</dbReference>
<dbReference type="Pfam" id="PF14497">
    <property type="entry name" value="GST_C_3"/>
    <property type="match status" value="1"/>
</dbReference>
<dbReference type="PROSITE" id="PS50405">
    <property type="entry name" value="GST_CTER"/>
    <property type="match status" value="1"/>
</dbReference>
<dbReference type="PROSITE" id="PS51819">
    <property type="entry name" value="VOC"/>
    <property type="match status" value="1"/>
</dbReference>
<dbReference type="InterPro" id="IPR010987">
    <property type="entry name" value="Glutathione-S-Trfase_C-like"/>
</dbReference>
<feature type="region of interest" description="Disordered" evidence="1">
    <location>
        <begin position="371"/>
        <end position="390"/>
    </location>
</feature>
<sequence>MTKRQSPTPAATKDVDMTPTDQAAKKVKTADSGFTYAQDEYKITCDFLKNSRFEVLYMATRARAEIIRHLLEYVGANYKSVTPVDWPAGKKDTPFGVLPVLTHIKPDGEKFVVSEVPALTRYLGRLFSLAGKNFEEDALLDACLHSACDNVLNVMMMEIWMKPDPKEKANIDKAFQNMAPFFDGLEKYLVKNGSNGYLLGEKTTYPEFAWFEWIHYFSDEYPEHMKTFISQDHRPATFKMFKRLESNPRISAYIKGGRWEHRPATPLEGMYSAGVMTNDWEKSLEFYHKTLGFELVMNVEVTGQNGARYMEYFVNSGEKTKFTVYYGGPDSNCAGQNKAGISFGVKDMQGTYDSLVKKGVKFSMPPTKMPWGTMAQMEDPDGNSLTLNGL</sequence>
<proteinExistence type="predicted"/>
<name>A0A197K3V2_9FUNG</name>
<dbReference type="Proteomes" id="UP000078512">
    <property type="component" value="Unassembled WGS sequence"/>
</dbReference>
<evidence type="ECO:0000259" key="4">
    <source>
        <dbReference type="PROSITE" id="PS51819"/>
    </source>
</evidence>
<dbReference type="Pfam" id="PF00903">
    <property type="entry name" value="Glyoxalase"/>
    <property type="match status" value="1"/>
</dbReference>
<accession>A0A197K3V2</accession>
<dbReference type="Gene3D" id="3.10.180.10">
    <property type="entry name" value="2,3-Dihydroxybiphenyl 1,2-Dioxygenase, domain 1"/>
    <property type="match status" value="1"/>
</dbReference>
<dbReference type="OrthoDB" id="414243at2759"/>
<evidence type="ECO:0000259" key="3">
    <source>
        <dbReference type="PROSITE" id="PS50405"/>
    </source>
</evidence>
<evidence type="ECO:0000313" key="6">
    <source>
        <dbReference type="Proteomes" id="UP000078512"/>
    </source>
</evidence>
<feature type="domain" description="GST N-terminal" evidence="2">
    <location>
        <begin position="51"/>
        <end position="131"/>
    </location>
</feature>
<dbReference type="SFLD" id="SFLDS00019">
    <property type="entry name" value="Glutathione_Transferase_(cytos"/>
    <property type="match status" value="1"/>
</dbReference>
<dbReference type="SUPFAM" id="SSF52833">
    <property type="entry name" value="Thioredoxin-like"/>
    <property type="match status" value="1"/>
</dbReference>
<dbReference type="InterPro" id="IPR029068">
    <property type="entry name" value="Glyas_Bleomycin-R_OHBP_Dase"/>
</dbReference>
<dbReference type="Gene3D" id="3.40.30.10">
    <property type="entry name" value="Glutaredoxin"/>
    <property type="match status" value="1"/>
</dbReference>
<dbReference type="InterPro" id="IPR004360">
    <property type="entry name" value="Glyas_Fos-R_dOase_dom"/>
</dbReference>
<dbReference type="InterPro" id="IPR004045">
    <property type="entry name" value="Glutathione_S-Trfase_N"/>
</dbReference>
<dbReference type="InterPro" id="IPR050213">
    <property type="entry name" value="GST_superfamily"/>
</dbReference>
<dbReference type="EMBL" id="KV442027">
    <property type="protein sequence ID" value="OAQ31868.1"/>
    <property type="molecule type" value="Genomic_DNA"/>
</dbReference>
<dbReference type="InterPro" id="IPR036249">
    <property type="entry name" value="Thioredoxin-like_sf"/>
</dbReference>